<dbReference type="AlphaFoldDB" id="A0A5B7HG38"/>
<evidence type="ECO:0000313" key="2">
    <source>
        <dbReference type="Proteomes" id="UP000324222"/>
    </source>
</evidence>
<accession>A0A5B7HG38</accession>
<organism evidence="1 2">
    <name type="scientific">Portunus trituberculatus</name>
    <name type="common">Swimming crab</name>
    <name type="synonym">Neptunus trituberculatus</name>
    <dbReference type="NCBI Taxonomy" id="210409"/>
    <lineage>
        <taxon>Eukaryota</taxon>
        <taxon>Metazoa</taxon>
        <taxon>Ecdysozoa</taxon>
        <taxon>Arthropoda</taxon>
        <taxon>Crustacea</taxon>
        <taxon>Multicrustacea</taxon>
        <taxon>Malacostraca</taxon>
        <taxon>Eumalacostraca</taxon>
        <taxon>Eucarida</taxon>
        <taxon>Decapoda</taxon>
        <taxon>Pleocyemata</taxon>
        <taxon>Brachyura</taxon>
        <taxon>Eubrachyura</taxon>
        <taxon>Portunoidea</taxon>
        <taxon>Portunidae</taxon>
        <taxon>Portuninae</taxon>
        <taxon>Portunus</taxon>
    </lineage>
</organism>
<gene>
    <name evidence="1" type="ORF">E2C01_063136</name>
</gene>
<proteinExistence type="predicted"/>
<comment type="caution">
    <text evidence="1">The sequence shown here is derived from an EMBL/GenBank/DDBJ whole genome shotgun (WGS) entry which is preliminary data.</text>
</comment>
<dbReference type="Proteomes" id="UP000324222">
    <property type="component" value="Unassembled WGS sequence"/>
</dbReference>
<dbReference type="EMBL" id="VSRR010028620">
    <property type="protein sequence ID" value="MPC68926.1"/>
    <property type="molecule type" value="Genomic_DNA"/>
</dbReference>
<name>A0A5B7HG38_PORTR</name>
<sequence>MGTWPCAALVSGQLGSPPAGPLPVFCLSVLITPSLRYETCQAFTLLFSWVLCVRPPQHVQSSGFYIRIPPARRLARESTEITCS</sequence>
<reference evidence="1 2" key="1">
    <citation type="submission" date="2019-05" db="EMBL/GenBank/DDBJ databases">
        <title>Another draft genome of Portunus trituberculatus and its Hox gene families provides insights of decapod evolution.</title>
        <authorList>
            <person name="Jeong J.-H."/>
            <person name="Song I."/>
            <person name="Kim S."/>
            <person name="Choi T."/>
            <person name="Kim D."/>
            <person name="Ryu S."/>
            <person name="Kim W."/>
        </authorList>
    </citation>
    <scope>NUCLEOTIDE SEQUENCE [LARGE SCALE GENOMIC DNA]</scope>
    <source>
        <tissue evidence="1">Muscle</tissue>
    </source>
</reference>
<keyword evidence="2" id="KW-1185">Reference proteome</keyword>
<evidence type="ECO:0000313" key="1">
    <source>
        <dbReference type="EMBL" id="MPC68926.1"/>
    </source>
</evidence>
<protein>
    <submittedName>
        <fullName evidence="1">Uncharacterized protein</fullName>
    </submittedName>
</protein>